<dbReference type="AlphaFoldDB" id="A0A5P2CUU0"/>
<name>A0A5P2CUU0_STRVZ</name>
<dbReference type="Gene3D" id="3.10.20.30">
    <property type="match status" value="1"/>
</dbReference>
<keyword evidence="3" id="KW-0479">Metal-binding</keyword>
<evidence type="ECO:0000256" key="4">
    <source>
        <dbReference type="ARBA" id="ARBA00023004"/>
    </source>
</evidence>
<dbReference type="PANTHER" id="PTHR23426:SF65">
    <property type="entry name" value="FERREDOXIN-2, MITOCHONDRIAL"/>
    <property type="match status" value="1"/>
</dbReference>
<dbReference type="OrthoDB" id="9799640at2"/>
<dbReference type="InterPro" id="IPR001041">
    <property type="entry name" value="2Fe-2S_ferredoxin-type"/>
</dbReference>
<dbReference type="PRINTS" id="PR00355">
    <property type="entry name" value="ADRENODOXIN"/>
</dbReference>
<dbReference type="PROSITE" id="PS51085">
    <property type="entry name" value="2FE2S_FER_2"/>
    <property type="match status" value="1"/>
</dbReference>
<dbReference type="Proteomes" id="UP000325211">
    <property type="component" value="Chromosome"/>
</dbReference>
<protein>
    <submittedName>
        <fullName evidence="8">Ferredoxin</fullName>
    </submittedName>
</protein>
<dbReference type="Pfam" id="PF00111">
    <property type="entry name" value="Fer2"/>
    <property type="match status" value="1"/>
</dbReference>
<evidence type="ECO:0000256" key="5">
    <source>
        <dbReference type="ARBA" id="ARBA00023014"/>
    </source>
</evidence>
<dbReference type="GO" id="GO:0005829">
    <property type="term" value="C:cytosol"/>
    <property type="evidence" value="ECO:0007669"/>
    <property type="project" value="TreeGrafter"/>
</dbReference>
<dbReference type="InterPro" id="IPR001055">
    <property type="entry name" value="Adrenodoxin-like"/>
</dbReference>
<proteinExistence type="inferred from homology"/>
<sequence>MPKITYVAADRSTETTLDLPQGTSIMRGAVSNDVAGIVGQCGGYAQCGSCHVYVEPSALDKLDAPESEEDEMLDFTACTREPNSRLSCQLTVTDALDGLIVRLPERQYR</sequence>
<evidence type="ECO:0000256" key="3">
    <source>
        <dbReference type="ARBA" id="ARBA00022723"/>
    </source>
</evidence>
<dbReference type="CDD" id="cd00207">
    <property type="entry name" value="fer2"/>
    <property type="match status" value="1"/>
</dbReference>
<evidence type="ECO:0000259" key="7">
    <source>
        <dbReference type="PROSITE" id="PS51085"/>
    </source>
</evidence>
<organism evidence="8 9">
    <name type="scientific">Streptomyces venezuelae</name>
    <dbReference type="NCBI Taxonomy" id="54571"/>
    <lineage>
        <taxon>Bacteria</taxon>
        <taxon>Bacillati</taxon>
        <taxon>Actinomycetota</taxon>
        <taxon>Actinomycetes</taxon>
        <taxon>Kitasatosporales</taxon>
        <taxon>Streptomycetaceae</taxon>
        <taxon>Streptomyces</taxon>
    </lineage>
</organism>
<comment type="cofactor">
    <cofactor evidence="6">
        <name>[2Fe-2S] cluster</name>
        <dbReference type="ChEBI" id="CHEBI:190135"/>
    </cofactor>
</comment>
<accession>A0A5P2CUU0</accession>
<evidence type="ECO:0000256" key="1">
    <source>
        <dbReference type="ARBA" id="ARBA00010914"/>
    </source>
</evidence>
<keyword evidence="5" id="KW-0411">Iron-sulfur</keyword>
<evidence type="ECO:0000313" key="8">
    <source>
        <dbReference type="EMBL" id="QES46702.1"/>
    </source>
</evidence>
<dbReference type="GO" id="GO:0046872">
    <property type="term" value="F:metal ion binding"/>
    <property type="evidence" value="ECO:0007669"/>
    <property type="project" value="UniProtKB-KW"/>
</dbReference>
<evidence type="ECO:0000256" key="2">
    <source>
        <dbReference type="ARBA" id="ARBA00022714"/>
    </source>
</evidence>
<dbReference type="PANTHER" id="PTHR23426">
    <property type="entry name" value="FERREDOXIN/ADRENODOXIN"/>
    <property type="match status" value="1"/>
</dbReference>
<comment type="similarity">
    <text evidence="1">Belongs to the adrenodoxin/putidaredoxin family.</text>
</comment>
<dbReference type="SUPFAM" id="SSF54292">
    <property type="entry name" value="2Fe-2S ferredoxin-like"/>
    <property type="match status" value="1"/>
</dbReference>
<dbReference type="InterPro" id="IPR012675">
    <property type="entry name" value="Beta-grasp_dom_sf"/>
</dbReference>
<feature type="domain" description="2Fe-2S ferredoxin-type" evidence="7">
    <location>
        <begin position="2"/>
        <end position="107"/>
    </location>
</feature>
<dbReference type="RefSeq" id="WP_150205582.1">
    <property type="nucleotide sequence ID" value="NZ_CP029190.1"/>
</dbReference>
<gene>
    <name evidence="8" type="ORF">DEJ50_01370</name>
</gene>
<dbReference type="EMBL" id="CP029190">
    <property type="protein sequence ID" value="QES46702.1"/>
    <property type="molecule type" value="Genomic_DNA"/>
</dbReference>
<keyword evidence="4" id="KW-0408">Iron</keyword>
<evidence type="ECO:0000313" key="9">
    <source>
        <dbReference type="Proteomes" id="UP000325211"/>
    </source>
</evidence>
<dbReference type="InterPro" id="IPR036010">
    <property type="entry name" value="2Fe-2S_ferredoxin-like_sf"/>
</dbReference>
<dbReference type="GO" id="GO:0009055">
    <property type="term" value="F:electron transfer activity"/>
    <property type="evidence" value="ECO:0007669"/>
    <property type="project" value="TreeGrafter"/>
</dbReference>
<evidence type="ECO:0000256" key="6">
    <source>
        <dbReference type="ARBA" id="ARBA00034078"/>
    </source>
</evidence>
<dbReference type="GO" id="GO:0051537">
    <property type="term" value="F:2 iron, 2 sulfur cluster binding"/>
    <property type="evidence" value="ECO:0007669"/>
    <property type="project" value="UniProtKB-KW"/>
</dbReference>
<dbReference type="GO" id="GO:0140647">
    <property type="term" value="P:P450-containing electron transport chain"/>
    <property type="evidence" value="ECO:0007669"/>
    <property type="project" value="InterPro"/>
</dbReference>
<keyword evidence="2" id="KW-0001">2Fe-2S</keyword>
<reference evidence="8 9" key="1">
    <citation type="submission" date="2018-05" db="EMBL/GenBank/DDBJ databases">
        <title>Streptomyces venezuelae.</title>
        <authorList>
            <person name="Kim W."/>
            <person name="Lee N."/>
            <person name="Cho B.-K."/>
        </authorList>
    </citation>
    <scope>NUCLEOTIDE SEQUENCE [LARGE SCALE GENOMIC DNA]</scope>
    <source>
        <strain evidence="8 9">ATCC 21782</strain>
    </source>
</reference>